<name>K3WGP0_GLOUD</name>
<dbReference type="GO" id="GO:0004674">
    <property type="term" value="F:protein serine/threonine kinase activity"/>
    <property type="evidence" value="ECO:0007669"/>
    <property type="project" value="UniProtKB-KW"/>
</dbReference>
<proteinExistence type="inferred from homology"/>
<dbReference type="eggNOG" id="KOG0032">
    <property type="taxonomic scope" value="Eukaryota"/>
</dbReference>
<dbReference type="Pfam" id="PF00069">
    <property type="entry name" value="Pkinase"/>
    <property type="match status" value="1"/>
</dbReference>
<dbReference type="InterPro" id="IPR002048">
    <property type="entry name" value="EF_hand_dom"/>
</dbReference>
<feature type="domain" description="EF-hand" evidence="10">
    <location>
        <begin position="205"/>
        <end position="240"/>
    </location>
</feature>
<dbReference type="SUPFAM" id="SSF47473">
    <property type="entry name" value="EF-hand"/>
    <property type="match status" value="1"/>
</dbReference>
<comment type="similarity">
    <text evidence="8">Belongs to the protein kinase superfamily. Ser/Thr protein kinase family. CDPK subfamily.</text>
</comment>
<feature type="domain" description="EF-hand" evidence="10">
    <location>
        <begin position="244"/>
        <end position="279"/>
    </location>
</feature>
<dbReference type="Proteomes" id="UP000019132">
    <property type="component" value="Unassembled WGS sequence"/>
</dbReference>
<keyword evidence="3" id="KW-0808">Transferase</keyword>
<evidence type="ECO:0000313" key="12">
    <source>
        <dbReference type="Proteomes" id="UP000019132"/>
    </source>
</evidence>
<evidence type="ECO:0000256" key="7">
    <source>
        <dbReference type="ARBA" id="ARBA00022840"/>
    </source>
</evidence>
<keyword evidence="5" id="KW-0418">Kinase</keyword>
<evidence type="ECO:0000259" key="9">
    <source>
        <dbReference type="PROSITE" id="PS50011"/>
    </source>
</evidence>
<dbReference type="InterPro" id="IPR000719">
    <property type="entry name" value="Prot_kinase_dom"/>
</dbReference>
<evidence type="ECO:0000256" key="3">
    <source>
        <dbReference type="ARBA" id="ARBA00022679"/>
    </source>
</evidence>
<dbReference type="PROSITE" id="PS50011">
    <property type="entry name" value="PROTEIN_KINASE_DOM"/>
    <property type="match status" value="1"/>
</dbReference>
<dbReference type="VEuPathDB" id="FungiDB:PYU1_G004121"/>
<dbReference type="PANTHER" id="PTHR24349">
    <property type="entry name" value="SERINE/THREONINE-PROTEIN KINASE"/>
    <property type="match status" value="1"/>
</dbReference>
<dbReference type="GO" id="GO:0005524">
    <property type="term" value="F:ATP binding"/>
    <property type="evidence" value="ECO:0007669"/>
    <property type="project" value="UniProtKB-KW"/>
</dbReference>
<dbReference type="SMART" id="SM00054">
    <property type="entry name" value="EFh"/>
    <property type="match status" value="4"/>
</dbReference>
<organism evidence="11 12">
    <name type="scientific">Globisporangium ultimum (strain ATCC 200006 / CBS 805.95 / DAOM BR144)</name>
    <name type="common">Pythium ultimum</name>
    <dbReference type="NCBI Taxonomy" id="431595"/>
    <lineage>
        <taxon>Eukaryota</taxon>
        <taxon>Sar</taxon>
        <taxon>Stramenopiles</taxon>
        <taxon>Oomycota</taxon>
        <taxon>Peronosporomycetes</taxon>
        <taxon>Pythiales</taxon>
        <taxon>Pythiaceae</taxon>
        <taxon>Globisporangium</taxon>
    </lineage>
</organism>
<evidence type="ECO:0000259" key="10">
    <source>
        <dbReference type="PROSITE" id="PS50222"/>
    </source>
</evidence>
<dbReference type="FunFam" id="1.10.238.10:FF:000001">
    <property type="entry name" value="Calmodulin 1"/>
    <property type="match status" value="1"/>
</dbReference>
<keyword evidence="2" id="KW-0723">Serine/threonine-protein kinase</keyword>
<keyword evidence="4" id="KW-0547">Nucleotide-binding</keyword>
<dbReference type="InParanoid" id="K3WGP0"/>
<evidence type="ECO:0000256" key="1">
    <source>
        <dbReference type="ARBA" id="ARBA00001946"/>
    </source>
</evidence>
<dbReference type="EnsemblProtists" id="PYU1_T004131">
    <property type="protein sequence ID" value="PYU1_T004131"/>
    <property type="gene ID" value="PYU1_G004121"/>
</dbReference>
<dbReference type="AlphaFoldDB" id="K3WGP0"/>
<evidence type="ECO:0000313" key="11">
    <source>
        <dbReference type="EnsemblProtists" id="PYU1_T004131"/>
    </source>
</evidence>
<sequence>MCVTAYWSPEIIKRQPQDFGVDMWAFGVLAYITLTGVHPFDPKGDQSDAEIVRAIAKGEYDVKNPWYRDLSNEAKDFVAKLLQSDPSKRLTAKDALAHTWLKGKMVSTEPLAVGHTERLLAFQRLQHLRANILAVIMGVQHSKLAQAATADRTQSEDDSSHVPARTTTVNMDMFKDTFALFDKDESGGIDRDELEAAMCALGQRLSRSELDAIMQQADSDGDGKISFLEFASMMNQRLFRQGELTEADLKSAFDIYDTNHDGFISSSELAYMLHLLGKHTFTDEDVASIIDVADTNHDGQIDYAEFCQLMRHVGAKRDAGSGSP</sequence>
<protein>
    <submittedName>
        <fullName evidence="11">Uncharacterized protein</fullName>
    </submittedName>
</protein>
<evidence type="ECO:0000256" key="4">
    <source>
        <dbReference type="ARBA" id="ARBA00022741"/>
    </source>
</evidence>
<dbReference type="EMBL" id="GL376567">
    <property type="status" value="NOT_ANNOTATED_CDS"/>
    <property type="molecule type" value="Genomic_DNA"/>
</dbReference>
<dbReference type="GO" id="GO:0005509">
    <property type="term" value="F:calcium ion binding"/>
    <property type="evidence" value="ECO:0007669"/>
    <property type="project" value="InterPro"/>
</dbReference>
<feature type="domain" description="EF-hand" evidence="10">
    <location>
        <begin position="281"/>
        <end position="316"/>
    </location>
</feature>
<comment type="cofactor">
    <cofactor evidence="1">
        <name>Mg(2+)</name>
        <dbReference type="ChEBI" id="CHEBI:18420"/>
    </cofactor>
</comment>
<dbReference type="Gene3D" id="1.10.238.10">
    <property type="entry name" value="EF-hand"/>
    <property type="match status" value="2"/>
</dbReference>
<keyword evidence="7" id="KW-0067">ATP-binding</keyword>
<dbReference type="InterPro" id="IPR018247">
    <property type="entry name" value="EF_Hand_1_Ca_BS"/>
</dbReference>
<feature type="domain" description="Protein kinase" evidence="9">
    <location>
        <begin position="1"/>
        <end position="101"/>
    </location>
</feature>
<evidence type="ECO:0000256" key="5">
    <source>
        <dbReference type="ARBA" id="ARBA00022777"/>
    </source>
</evidence>
<dbReference type="InterPro" id="IPR011009">
    <property type="entry name" value="Kinase-like_dom_sf"/>
</dbReference>
<accession>K3WGP0</accession>
<evidence type="ECO:0000256" key="8">
    <source>
        <dbReference type="ARBA" id="ARBA00024334"/>
    </source>
</evidence>
<dbReference type="SUPFAM" id="SSF56112">
    <property type="entry name" value="Protein kinase-like (PK-like)"/>
    <property type="match status" value="1"/>
</dbReference>
<dbReference type="InterPro" id="IPR011992">
    <property type="entry name" value="EF-hand-dom_pair"/>
</dbReference>
<dbReference type="HOGENOM" id="CLU_061288_1_0_1"/>
<dbReference type="OMA" id="QHEEYIH"/>
<keyword evidence="12" id="KW-1185">Reference proteome</keyword>
<evidence type="ECO:0000256" key="6">
    <source>
        <dbReference type="ARBA" id="ARBA00022837"/>
    </source>
</evidence>
<reference evidence="12" key="1">
    <citation type="journal article" date="2010" name="Genome Biol.">
        <title>Genome sequence of the necrotrophic plant pathogen Pythium ultimum reveals original pathogenicity mechanisms and effector repertoire.</title>
        <authorList>
            <person name="Levesque C.A."/>
            <person name="Brouwer H."/>
            <person name="Cano L."/>
            <person name="Hamilton J.P."/>
            <person name="Holt C."/>
            <person name="Huitema E."/>
            <person name="Raffaele S."/>
            <person name="Robideau G.P."/>
            <person name="Thines M."/>
            <person name="Win J."/>
            <person name="Zerillo M.M."/>
            <person name="Beakes G.W."/>
            <person name="Boore J.L."/>
            <person name="Busam D."/>
            <person name="Dumas B."/>
            <person name="Ferriera S."/>
            <person name="Fuerstenberg S.I."/>
            <person name="Gachon C.M."/>
            <person name="Gaulin E."/>
            <person name="Govers F."/>
            <person name="Grenville-Briggs L."/>
            <person name="Horner N."/>
            <person name="Hostetler J."/>
            <person name="Jiang R.H."/>
            <person name="Johnson J."/>
            <person name="Krajaejun T."/>
            <person name="Lin H."/>
            <person name="Meijer H.J."/>
            <person name="Moore B."/>
            <person name="Morris P."/>
            <person name="Phuntmart V."/>
            <person name="Puiu D."/>
            <person name="Shetty J."/>
            <person name="Stajich J.E."/>
            <person name="Tripathy S."/>
            <person name="Wawra S."/>
            <person name="van West P."/>
            <person name="Whitty B.R."/>
            <person name="Coutinho P.M."/>
            <person name="Henrissat B."/>
            <person name="Martin F."/>
            <person name="Thomas P.D."/>
            <person name="Tyler B.M."/>
            <person name="De Vries R.P."/>
            <person name="Kamoun S."/>
            <person name="Yandell M."/>
            <person name="Tisserat N."/>
            <person name="Buell C.R."/>
        </authorList>
    </citation>
    <scope>NUCLEOTIDE SEQUENCE</scope>
    <source>
        <strain evidence="12">DAOM:BR144</strain>
    </source>
</reference>
<evidence type="ECO:0000256" key="2">
    <source>
        <dbReference type="ARBA" id="ARBA00022527"/>
    </source>
</evidence>
<dbReference type="Gene3D" id="1.10.510.10">
    <property type="entry name" value="Transferase(Phosphotransferase) domain 1"/>
    <property type="match status" value="1"/>
</dbReference>
<dbReference type="PROSITE" id="PS00018">
    <property type="entry name" value="EF_HAND_1"/>
    <property type="match status" value="3"/>
</dbReference>
<dbReference type="InterPro" id="IPR050205">
    <property type="entry name" value="CDPK_Ser/Thr_kinases"/>
</dbReference>
<dbReference type="CDD" id="cd00051">
    <property type="entry name" value="EFh"/>
    <property type="match status" value="2"/>
</dbReference>
<reference evidence="11" key="3">
    <citation type="submission" date="2015-02" db="UniProtKB">
        <authorList>
            <consortium name="EnsemblProtists"/>
        </authorList>
    </citation>
    <scope>IDENTIFICATION</scope>
    <source>
        <strain evidence="11">DAOM BR144</strain>
    </source>
</reference>
<dbReference type="PROSITE" id="PS50222">
    <property type="entry name" value="EF_HAND_2"/>
    <property type="match status" value="4"/>
</dbReference>
<feature type="domain" description="EF-hand" evidence="10">
    <location>
        <begin position="169"/>
        <end position="204"/>
    </location>
</feature>
<dbReference type="STRING" id="431595.K3WGP0"/>
<keyword evidence="6" id="KW-0106">Calcium</keyword>
<reference evidence="12" key="2">
    <citation type="submission" date="2010-04" db="EMBL/GenBank/DDBJ databases">
        <authorList>
            <person name="Buell R."/>
            <person name="Hamilton J."/>
            <person name="Hostetler J."/>
        </authorList>
    </citation>
    <scope>NUCLEOTIDE SEQUENCE [LARGE SCALE GENOMIC DNA]</scope>
    <source>
        <strain evidence="12">DAOM:BR144</strain>
    </source>
</reference>
<dbReference type="Pfam" id="PF13499">
    <property type="entry name" value="EF-hand_7"/>
    <property type="match status" value="2"/>
</dbReference>